<evidence type="ECO:0000259" key="2">
    <source>
        <dbReference type="PROSITE" id="PS50110"/>
    </source>
</evidence>
<gene>
    <name evidence="4" type="ORF">KDM89_05125</name>
</gene>
<dbReference type="Pfam" id="PF04397">
    <property type="entry name" value="LytTR"/>
    <property type="match status" value="1"/>
</dbReference>
<sequence length="249" mass="28523">MKTQWQICIADDEYLARELLKEFLRPFPEFCVAWECETGQEAADVIRNHNPDLVFLDIQMPELTGLEVLEVTGRQHGVIFTTAYDQHALKAFDLHAVDYLLKPFSRERFETALNKARQQAAAQDNPPLKQLVSQHQQQVQRILLRERGQTIAIPFEELLYAEAQDDYVVLHTAARSWMKTQTLSELEQQLPSTQFIRVHRSYMLNLQALESLQKLSKDSHQAVVQGGKTVPVSRSGLDKLRAAGLDRIS</sequence>
<dbReference type="InterPro" id="IPR001789">
    <property type="entry name" value="Sig_transdc_resp-reg_receiver"/>
</dbReference>
<dbReference type="Proteomes" id="UP000680067">
    <property type="component" value="Unassembled WGS sequence"/>
</dbReference>
<dbReference type="PROSITE" id="PS50110">
    <property type="entry name" value="RESPONSE_REGULATORY"/>
    <property type="match status" value="1"/>
</dbReference>
<accession>A0A941I4C4</accession>
<dbReference type="InterPro" id="IPR007492">
    <property type="entry name" value="LytTR_DNA-bd_dom"/>
</dbReference>
<organism evidence="4 5">
    <name type="scientific">Undibacterium luofuense</name>
    <dbReference type="NCBI Taxonomy" id="2828733"/>
    <lineage>
        <taxon>Bacteria</taxon>
        <taxon>Pseudomonadati</taxon>
        <taxon>Pseudomonadota</taxon>
        <taxon>Betaproteobacteria</taxon>
        <taxon>Burkholderiales</taxon>
        <taxon>Oxalobacteraceae</taxon>
        <taxon>Undibacterium</taxon>
    </lineage>
</organism>
<dbReference type="PROSITE" id="PS50930">
    <property type="entry name" value="HTH_LYTTR"/>
    <property type="match status" value="1"/>
</dbReference>
<feature type="domain" description="HTH LytTR-type" evidence="3">
    <location>
        <begin position="142"/>
        <end position="246"/>
    </location>
</feature>
<dbReference type="InterPro" id="IPR011006">
    <property type="entry name" value="CheY-like_superfamily"/>
</dbReference>
<name>A0A941I4C4_9BURK</name>
<dbReference type="SMART" id="SM00448">
    <property type="entry name" value="REC"/>
    <property type="match status" value="1"/>
</dbReference>
<evidence type="ECO:0000259" key="3">
    <source>
        <dbReference type="PROSITE" id="PS50930"/>
    </source>
</evidence>
<dbReference type="AlphaFoldDB" id="A0A941I4C4"/>
<dbReference type="GO" id="GO:0000156">
    <property type="term" value="F:phosphorelay response regulator activity"/>
    <property type="evidence" value="ECO:0007669"/>
    <property type="project" value="InterPro"/>
</dbReference>
<dbReference type="GO" id="GO:0003677">
    <property type="term" value="F:DNA binding"/>
    <property type="evidence" value="ECO:0007669"/>
    <property type="project" value="InterPro"/>
</dbReference>
<protein>
    <submittedName>
        <fullName evidence="4">Response regulator transcription factor</fullName>
    </submittedName>
</protein>
<proteinExistence type="predicted"/>
<keyword evidence="1" id="KW-0597">Phosphoprotein</keyword>
<feature type="modified residue" description="4-aspartylphosphate" evidence="1">
    <location>
        <position position="57"/>
    </location>
</feature>
<dbReference type="EMBL" id="JAGSPN010000002">
    <property type="protein sequence ID" value="MBR7781512.1"/>
    <property type="molecule type" value="Genomic_DNA"/>
</dbReference>
<dbReference type="InterPro" id="IPR046947">
    <property type="entry name" value="LytR-like"/>
</dbReference>
<dbReference type="SMART" id="SM00850">
    <property type="entry name" value="LytTR"/>
    <property type="match status" value="1"/>
</dbReference>
<evidence type="ECO:0000313" key="5">
    <source>
        <dbReference type="Proteomes" id="UP000680067"/>
    </source>
</evidence>
<dbReference type="PANTHER" id="PTHR37299:SF1">
    <property type="entry name" value="STAGE 0 SPORULATION PROTEIN A HOMOLOG"/>
    <property type="match status" value="1"/>
</dbReference>
<dbReference type="Pfam" id="PF00072">
    <property type="entry name" value="Response_reg"/>
    <property type="match status" value="1"/>
</dbReference>
<dbReference type="Gene3D" id="3.40.50.2300">
    <property type="match status" value="1"/>
</dbReference>
<dbReference type="SUPFAM" id="SSF52172">
    <property type="entry name" value="CheY-like"/>
    <property type="match status" value="1"/>
</dbReference>
<evidence type="ECO:0000313" key="4">
    <source>
        <dbReference type="EMBL" id="MBR7781512.1"/>
    </source>
</evidence>
<feature type="domain" description="Response regulatory" evidence="2">
    <location>
        <begin position="6"/>
        <end position="117"/>
    </location>
</feature>
<dbReference type="Gene3D" id="2.40.50.1020">
    <property type="entry name" value="LytTr DNA-binding domain"/>
    <property type="match status" value="1"/>
</dbReference>
<comment type="caution">
    <text evidence="4">The sequence shown here is derived from an EMBL/GenBank/DDBJ whole genome shotgun (WGS) entry which is preliminary data.</text>
</comment>
<evidence type="ECO:0000256" key="1">
    <source>
        <dbReference type="PROSITE-ProRule" id="PRU00169"/>
    </source>
</evidence>
<dbReference type="RefSeq" id="WP_212686856.1">
    <property type="nucleotide sequence ID" value="NZ_JAGSPN010000002.1"/>
</dbReference>
<reference evidence="4" key="1">
    <citation type="submission" date="2021-04" db="EMBL/GenBank/DDBJ databases">
        <title>novel species isolated from subtropical streams in China.</title>
        <authorList>
            <person name="Lu H."/>
        </authorList>
    </citation>
    <scope>NUCLEOTIDE SEQUENCE</scope>
    <source>
        <strain evidence="4">LFS511W</strain>
    </source>
</reference>
<dbReference type="PANTHER" id="PTHR37299">
    <property type="entry name" value="TRANSCRIPTIONAL REGULATOR-RELATED"/>
    <property type="match status" value="1"/>
</dbReference>
<keyword evidence="5" id="KW-1185">Reference proteome</keyword>